<dbReference type="PANTHER" id="PTHR35092">
    <property type="entry name" value="CHLORINASE MJ1651"/>
    <property type="match status" value="1"/>
</dbReference>
<dbReference type="InterPro" id="IPR023227">
    <property type="entry name" value="SAM_OH_AdoTrfase_C_sf"/>
</dbReference>
<evidence type="ECO:0000256" key="2">
    <source>
        <dbReference type="ARBA" id="ARBA00024035"/>
    </source>
</evidence>
<evidence type="ECO:0008006" key="7">
    <source>
        <dbReference type="Google" id="ProtNLM"/>
    </source>
</evidence>
<dbReference type="InterPro" id="IPR023228">
    <property type="entry name" value="SAM_OH_AdoTrfase_N_sf"/>
</dbReference>
<dbReference type="OrthoDB" id="9792195at2"/>
<dbReference type="Proteomes" id="UP000240009">
    <property type="component" value="Unassembled WGS sequence"/>
</dbReference>
<evidence type="ECO:0000259" key="3">
    <source>
        <dbReference type="Pfam" id="PF01887"/>
    </source>
</evidence>
<name>A0A2S8G3Y1_9BACT</name>
<feature type="domain" description="S-adenosyl-l-methionine hydroxide adenosyltransferase C-terminal" evidence="4">
    <location>
        <begin position="180"/>
        <end position="264"/>
    </location>
</feature>
<dbReference type="Pfam" id="PF20257">
    <property type="entry name" value="SAM_HAT_C"/>
    <property type="match status" value="1"/>
</dbReference>
<dbReference type="PANTHER" id="PTHR35092:SF1">
    <property type="entry name" value="CHLORINASE MJ1651"/>
    <property type="match status" value="1"/>
</dbReference>
<dbReference type="RefSeq" id="WP_105350383.1">
    <property type="nucleotide sequence ID" value="NZ_PUIA01000016.1"/>
</dbReference>
<comment type="similarity">
    <text evidence="2">Belongs to the SAM hydrolase / SAM-dependent halogenase family.</text>
</comment>
<proteinExistence type="inferred from homology"/>
<dbReference type="InterPro" id="IPR002747">
    <property type="entry name" value="SAM_OH_AdoTrfase"/>
</dbReference>
<dbReference type="Gene3D" id="2.40.30.90">
    <property type="entry name" value="Bacterial fluorinating enzyme like"/>
    <property type="match status" value="1"/>
</dbReference>
<dbReference type="Pfam" id="PF01887">
    <property type="entry name" value="SAM_HAT_N"/>
    <property type="match status" value="1"/>
</dbReference>
<gene>
    <name evidence="5" type="ORF">C5Y96_04660</name>
</gene>
<dbReference type="PIRSF" id="PIRSF006779">
    <property type="entry name" value="UCP006779"/>
    <property type="match status" value="1"/>
</dbReference>
<sequence length="271" mass="29476">MFTPSGIIALTTDFQSDSFYVAEMKVAAHQIARDAMIVDVTHAIPPQDIQQASWTLLRALEAFPEGTVHVCVVDPGVGTERKILAVIIHGQAVIAPDNGLFDVIASRYHVAAAIELNNEVYFGPRRSRTFHGRDIMAPVAAHLVRGIPLMSLGEAIHRPLVTDQAKAKVFAEREGDEIHGQFVYADSFGNCVTSIFEDDIPEDWDRRQLKVESGLFSVDGIVSTYGEREPGESAALLGSSGQVEWAVVQGSAAQKYGFEAGMAVKIVREKA</sequence>
<evidence type="ECO:0000313" key="5">
    <source>
        <dbReference type="EMBL" id="PQO39158.1"/>
    </source>
</evidence>
<evidence type="ECO:0000313" key="6">
    <source>
        <dbReference type="Proteomes" id="UP000240009"/>
    </source>
</evidence>
<dbReference type="SUPFAM" id="SSF101852">
    <property type="entry name" value="Bacterial fluorinating enzyme, C-terminal domain"/>
    <property type="match status" value="1"/>
</dbReference>
<dbReference type="AlphaFoldDB" id="A0A2S8G3Y1"/>
<dbReference type="InterPro" id="IPR046470">
    <property type="entry name" value="SAM_HAT_C"/>
</dbReference>
<feature type="domain" description="S-adenosyl-l-methionine hydroxide adenosyltransferase N-terminal" evidence="3">
    <location>
        <begin position="8"/>
        <end position="153"/>
    </location>
</feature>
<evidence type="ECO:0000259" key="4">
    <source>
        <dbReference type="Pfam" id="PF20257"/>
    </source>
</evidence>
<keyword evidence="1" id="KW-0949">S-adenosyl-L-methionine</keyword>
<dbReference type="Gene3D" id="3.40.50.10790">
    <property type="entry name" value="S-adenosyl-l-methionine hydroxide adenosyltransferase, N-terminal"/>
    <property type="match status" value="1"/>
</dbReference>
<protein>
    <recommendedName>
        <fullName evidence="7">S-adenosyl-l-methionine hydroxide adenosyltransferase</fullName>
    </recommendedName>
</protein>
<dbReference type="SUPFAM" id="SSF102522">
    <property type="entry name" value="Bacterial fluorinating enzyme, N-terminal domain"/>
    <property type="match status" value="1"/>
</dbReference>
<dbReference type="InterPro" id="IPR046469">
    <property type="entry name" value="SAM_HAT_N"/>
</dbReference>
<comment type="caution">
    <text evidence="5">The sequence shown here is derived from an EMBL/GenBank/DDBJ whole genome shotgun (WGS) entry which is preliminary data.</text>
</comment>
<reference evidence="5 6" key="1">
    <citation type="submission" date="2018-02" db="EMBL/GenBank/DDBJ databases">
        <title>Comparative genomes isolates from brazilian mangrove.</title>
        <authorList>
            <person name="Araujo J.E."/>
            <person name="Taketani R.G."/>
            <person name="Silva M.C.P."/>
            <person name="Loureco M.V."/>
            <person name="Andreote F.D."/>
        </authorList>
    </citation>
    <scope>NUCLEOTIDE SEQUENCE [LARGE SCALE GENOMIC DNA]</scope>
    <source>
        <strain evidence="5 6">HEX-2 MGV</strain>
    </source>
</reference>
<accession>A0A2S8G3Y1</accession>
<organism evidence="5 6">
    <name type="scientific">Blastopirellula marina</name>
    <dbReference type="NCBI Taxonomy" id="124"/>
    <lineage>
        <taxon>Bacteria</taxon>
        <taxon>Pseudomonadati</taxon>
        <taxon>Planctomycetota</taxon>
        <taxon>Planctomycetia</taxon>
        <taxon>Pirellulales</taxon>
        <taxon>Pirellulaceae</taxon>
        <taxon>Blastopirellula</taxon>
    </lineage>
</organism>
<evidence type="ECO:0000256" key="1">
    <source>
        <dbReference type="ARBA" id="ARBA00022691"/>
    </source>
</evidence>
<dbReference type="EMBL" id="PUIA01000016">
    <property type="protein sequence ID" value="PQO39158.1"/>
    <property type="molecule type" value="Genomic_DNA"/>
</dbReference>